<gene>
    <name evidence="13" type="ORF">RB653_000392</name>
</gene>
<evidence type="ECO:0000256" key="3">
    <source>
        <dbReference type="ARBA" id="ARBA00022574"/>
    </source>
</evidence>
<keyword evidence="10 12" id="KW-0472">Membrane</keyword>
<evidence type="ECO:0000256" key="10">
    <source>
        <dbReference type="ARBA" id="ARBA00023136"/>
    </source>
</evidence>
<dbReference type="AlphaFoldDB" id="A0AAN7U372"/>
<dbReference type="GO" id="GO:0005789">
    <property type="term" value="C:endoplasmic reticulum membrane"/>
    <property type="evidence" value="ECO:0007669"/>
    <property type="project" value="UniProtKB-SubCell"/>
</dbReference>
<feature type="compositionally biased region" description="Basic and acidic residues" evidence="11">
    <location>
        <begin position="31"/>
        <end position="42"/>
    </location>
</feature>
<feature type="compositionally biased region" description="Basic and acidic residues" evidence="11">
    <location>
        <begin position="9"/>
        <end position="21"/>
    </location>
</feature>
<comment type="subcellular location">
    <subcellularLocation>
        <location evidence="1">Endoplasmic reticulum membrane</location>
        <topology evidence="1">Single-pass membrane protein</topology>
    </subcellularLocation>
</comment>
<keyword evidence="2" id="KW-0813">Transport</keyword>
<evidence type="ECO:0000313" key="14">
    <source>
        <dbReference type="Proteomes" id="UP001344447"/>
    </source>
</evidence>
<evidence type="ECO:0000256" key="1">
    <source>
        <dbReference type="ARBA" id="ARBA00004389"/>
    </source>
</evidence>
<reference evidence="13 14" key="1">
    <citation type="submission" date="2023-11" db="EMBL/GenBank/DDBJ databases">
        <title>Dfirmibasis_genome.</title>
        <authorList>
            <person name="Edelbroek B."/>
            <person name="Kjellin J."/>
            <person name="Jerlstrom-Hultqvist J."/>
            <person name="Soderbom F."/>
        </authorList>
    </citation>
    <scope>NUCLEOTIDE SEQUENCE [LARGE SCALE GENOMIC DNA]</scope>
    <source>
        <strain evidence="13 14">TNS-C-14</strain>
    </source>
</reference>
<dbReference type="SMART" id="SM00320">
    <property type="entry name" value="WD40"/>
    <property type="match status" value="4"/>
</dbReference>
<sequence length="487" mass="53816">MSTTTNKKNNKEETKDEKETTESSTLKQRNIKKEDNDNDNKKKTTTATTTTTTPIKTSTTTTTTTTPIKTTDRIKLNYPIFCCSSSNNVKTPYIVTGGGGGNSKTGVPNAITLLKWNLEGSSSSEFQLIDQMDTSDCIPYVAFNDNKNQVAYGIGTTCYIVDYKNNKLEKLSQFDINKNIPSNAYHLAIKASSTTTTLQTSDTNENKSSNINSENNKNNNNENDELSTPSSESLCSTSSASMSGEIKLIKFNKDGDRIIIVDDKNLIKIWSLPSLNFIKMISTQHTAEITDIDIHPASTHLLTTSRDCSAKIINLLNGKIEFTLLHKQKPKLVFRGGKFTSDGLYCYSAQSIPKGKNSMGCTVLSKWNFSTGQEELFKEVDIYHNTCFSLSPDNKIIAIVTADGKITAYSSDTFKQLDKWEPHDFVVTGACFSPDSSTVFSSSADYNCKSHRIGFGSKSNSTKFFKVLFILAIVILILSLIFGQLNK</sequence>
<feature type="transmembrane region" description="Helical" evidence="12">
    <location>
        <begin position="464"/>
        <end position="483"/>
    </location>
</feature>
<evidence type="ECO:0008006" key="15">
    <source>
        <dbReference type="Google" id="ProtNLM"/>
    </source>
</evidence>
<evidence type="ECO:0000256" key="5">
    <source>
        <dbReference type="ARBA" id="ARBA00022737"/>
    </source>
</evidence>
<dbReference type="Proteomes" id="UP001344447">
    <property type="component" value="Unassembled WGS sequence"/>
</dbReference>
<keyword evidence="8" id="KW-0653">Protein transport</keyword>
<keyword evidence="7" id="KW-0931">ER-Golgi transport</keyword>
<evidence type="ECO:0000313" key="13">
    <source>
        <dbReference type="EMBL" id="KAK5580376.1"/>
    </source>
</evidence>
<dbReference type="Gene3D" id="2.130.10.10">
    <property type="entry name" value="YVTN repeat-like/Quinoprotein amine dehydrogenase"/>
    <property type="match status" value="1"/>
</dbReference>
<dbReference type="GO" id="GO:0005085">
    <property type="term" value="F:guanyl-nucleotide exchange factor activity"/>
    <property type="evidence" value="ECO:0007669"/>
    <property type="project" value="InterPro"/>
</dbReference>
<keyword evidence="3" id="KW-0853">WD repeat</keyword>
<protein>
    <recommendedName>
        <fullName evidence="15">WD40 repeat-containing protein</fullName>
    </recommendedName>
</protein>
<dbReference type="EMBL" id="JAVFKY010000002">
    <property type="protein sequence ID" value="KAK5580376.1"/>
    <property type="molecule type" value="Genomic_DNA"/>
</dbReference>
<feature type="region of interest" description="Disordered" evidence="11">
    <location>
        <begin position="1"/>
        <end position="66"/>
    </location>
</feature>
<dbReference type="Pfam" id="PF00400">
    <property type="entry name" value="WD40"/>
    <property type="match status" value="2"/>
</dbReference>
<keyword evidence="4 12" id="KW-0812">Transmembrane</keyword>
<keyword evidence="9 12" id="KW-1133">Transmembrane helix</keyword>
<keyword evidence="6" id="KW-0256">Endoplasmic reticulum</keyword>
<dbReference type="GO" id="GO:0006888">
    <property type="term" value="P:endoplasmic reticulum to Golgi vesicle-mediated transport"/>
    <property type="evidence" value="ECO:0007669"/>
    <property type="project" value="TreeGrafter"/>
</dbReference>
<feature type="compositionally biased region" description="Low complexity" evidence="11">
    <location>
        <begin position="45"/>
        <end position="66"/>
    </location>
</feature>
<dbReference type="GO" id="GO:0003400">
    <property type="term" value="P:regulation of COPII vesicle coating"/>
    <property type="evidence" value="ECO:0007669"/>
    <property type="project" value="TreeGrafter"/>
</dbReference>
<evidence type="ECO:0000256" key="6">
    <source>
        <dbReference type="ARBA" id="ARBA00022824"/>
    </source>
</evidence>
<name>A0AAN7U372_9MYCE</name>
<dbReference type="InterPro" id="IPR001680">
    <property type="entry name" value="WD40_rpt"/>
</dbReference>
<dbReference type="InterPro" id="IPR015943">
    <property type="entry name" value="WD40/YVTN_repeat-like_dom_sf"/>
</dbReference>
<keyword evidence="5" id="KW-0677">Repeat</keyword>
<dbReference type="PANTHER" id="PTHR23284:SF0">
    <property type="entry name" value="PROLACTIN REGULATORY ELEMENT-BINDING PROTEIN"/>
    <property type="match status" value="1"/>
</dbReference>
<accession>A0AAN7U372</accession>
<dbReference type="GO" id="GO:0015031">
    <property type="term" value="P:protein transport"/>
    <property type="evidence" value="ECO:0007669"/>
    <property type="project" value="UniProtKB-KW"/>
</dbReference>
<evidence type="ECO:0000256" key="11">
    <source>
        <dbReference type="SAM" id="MobiDB-lite"/>
    </source>
</evidence>
<keyword evidence="14" id="KW-1185">Reference proteome</keyword>
<evidence type="ECO:0000256" key="9">
    <source>
        <dbReference type="ARBA" id="ARBA00022989"/>
    </source>
</evidence>
<evidence type="ECO:0000256" key="12">
    <source>
        <dbReference type="SAM" id="Phobius"/>
    </source>
</evidence>
<organism evidence="13 14">
    <name type="scientific">Dictyostelium firmibasis</name>
    <dbReference type="NCBI Taxonomy" id="79012"/>
    <lineage>
        <taxon>Eukaryota</taxon>
        <taxon>Amoebozoa</taxon>
        <taxon>Evosea</taxon>
        <taxon>Eumycetozoa</taxon>
        <taxon>Dictyostelia</taxon>
        <taxon>Dictyosteliales</taxon>
        <taxon>Dictyosteliaceae</taxon>
        <taxon>Dictyostelium</taxon>
    </lineage>
</organism>
<evidence type="ECO:0000256" key="7">
    <source>
        <dbReference type="ARBA" id="ARBA00022892"/>
    </source>
</evidence>
<evidence type="ECO:0000256" key="4">
    <source>
        <dbReference type="ARBA" id="ARBA00022692"/>
    </source>
</evidence>
<evidence type="ECO:0000256" key="8">
    <source>
        <dbReference type="ARBA" id="ARBA00022927"/>
    </source>
</evidence>
<evidence type="ECO:0000256" key="2">
    <source>
        <dbReference type="ARBA" id="ARBA00022448"/>
    </source>
</evidence>
<dbReference type="InterPro" id="IPR036322">
    <property type="entry name" value="WD40_repeat_dom_sf"/>
</dbReference>
<feature type="region of interest" description="Disordered" evidence="11">
    <location>
        <begin position="196"/>
        <end position="238"/>
    </location>
</feature>
<comment type="caution">
    <text evidence="13">The sequence shown here is derived from an EMBL/GenBank/DDBJ whole genome shotgun (WGS) entry which is preliminary data.</text>
</comment>
<proteinExistence type="predicted"/>
<dbReference type="InterPro" id="IPR045260">
    <property type="entry name" value="Sec12-like"/>
</dbReference>
<dbReference type="SUPFAM" id="SSF50978">
    <property type="entry name" value="WD40 repeat-like"/>
    <property type="match status" value="1"/>
</dbReference>
<dbReference type="PANTHER" id="PTHR23284">
    <property type="entry name" value="PROLACTIN REGULATORY ELEMENT BINDING PROTEIN"/>
    <property type="match status" value="1"/>
</dbReference>